<gene>
    <name evidence="2" type="ORF">GN330_00700</name>
</gene>
<keyword evidence="3" id="KW-1185">Reference proteome</keyword>
<evidence type="ECO:0000256" key="1">
    <source>
        <dbReference type="SAM" id="MobiDB-lite"/>
    </source>
</evidence>
<sequence>MTRTPKSMREKTGVPLLRGAATGLFAAAFCTGVSTMPALGQESDLRGGVLEETVNRSLLSSGGIRPGEEVSADNEAAPRGYVPVSEGALPDEAEDGADPAGRERSIFADSDDDDPFADAPRPARRPSMARQNRRQTESEIAAERQQSRTPGTTDEDEEAGEEVVETTASVRAPTLDSLDEEANSSAEVLNGRVEAIENRDLDAEEAPYAPLGLRLGTFDVTATLDQGVRWTSNVDSSPSGEQGWLSETQLRLNAVSDWSRHAARASLYGTFLKSVSGADYSQAQGGLDTALDLDLGGGYAASAGFAYTLRPETASSPVVIVGTASQPLQHGLTGTLGLRKDVGKLRLSATGLVDREFYSDAELSSGGTLSQEERNATLASVALRIGYEVAPALVPFVETEIGRRFYDLEIDSSGFARSADRLAVRGGATFDFGEKLSGEVSAGWLRETFDDTRLAPVSGPTVDARLAWSPVRRTTVTLTGSTTVEGTTSAGESGSILYSGGLALSREARANLLLEASIGADWRDYIGTRDSELGLRAEAGATWWFNRYAGINGRLRHETFRSTLPNRDWQASSVYLGLRLQR</sequence>
<feature type="compositionally biased region" description="Basic and acidic residues" evidence="1">
    <location>
        <begin position="134"/>
        <end position="146"/>
    </location>
</feature>
<evidence type="ECO:0000313" key="2">
    <source>
        <dbReference type="EMBL" id="MVA95771.1"/>
    </source>
</evidence>
<feature type="region of interest" description="Disordered" evidence="1">
    <location>
        <begin position="59"/>
        <end position="186"/>
    </location>
</feature>
<dbReference type="InterPro" id="IPR018759">
    <property type="entry name" value="BBP2_2"/>
</dbReference>
<name>A0A844QCR7_9HYPH</name>
<protein>
    <submittedName>
        <fullName evidence="2">Outer membrane beta-barrel protein</fullName>
    </submittedName>
</protein>
<dbReference type="Proteomes" id="UP000463224">
    <property type="component" value="Unassembled WGS sequence"/>
</dbReference>
<reference evidence="2 3" key="1">
    <citation type="submission" date="2019-12" db="EMBL/GenBank/DDBJ databases">
        <title>Nitratireductor arenosus sp. nov., Isolated from sea sand, Jeju island, South Korea.</title>
        <authorList>
            <person name="Kim W."/>
        </authorList>
    </citation>
    <scope>NUCLEOTIDE SEQUENCE [LARGE SCALE GENOMIC DNA]</scope>
    <source>
        <strain evidence="2 3">CAU 1489</strain>
    </source>
</reference>
<proteinExistence type="predicted"/>
<comment type="caution">
    <text evidence="2">The sequence shown here is derived from an EMBL/GenBank/DDBJ whole genome shotgun (WGS) entry which is preliminary data.</text>
</comment>
<organism evidence="2 3">
    <name type="scientific">Nitratireductor arenosus</name>
    <dbReference type="NCBI Taxonomy" id="2682096"/>
    <lineage>
        <taxon>Bacteria</taxon>
        <taxon>Pseudomonadati</taxon>
        <taxon>Pseudomonadota</taxon>
        <taxon>Alphaproteobacteria</taxon>
        <taxon>Hyphomicrobiales</taxon>
        <taxon>Phyllobacteriaceae</taxon>
        <taxon>Nitratireductor</taxon>
    </lineage>
</organism>
<feature type="compositionally biased region" description="Acidic residues" evidence="1">
    <location>
        <begin position="153"/>
        <end position="164"/>
    </location>
</feature>
<accession>A0A844QCR7</accession>
<dbReference type="EMBL" id="WPHG01000001">
    <property type="protein sequence ID" value="MVA95771.1"/>
    <property type="molecule type" value="Genomic_DNA"/>
</dbReference>
<dbReference type="Pfam" id="PF10082">
    <property type="entry name" value="BBP2_2"/>
    <property type="match status" value="1"/>
</dbReference>
<dbReference type="AlphaFoldDB" id="A0A844QCR7"/>
<evidence type="ECO:0000313" key="3">
    <source>
        <dbReference type="Proteomes" id="UP000463224"/>
    </source>
</evidence>